<dbReference type="EMBL" id="AP023354">
    <property type="protein sequence ID" value="BCJ26399.1"/>
    <property type="molecule type" value="Genomic_DNA"/>
</dbReference>
<dbReference type="AlphaFoldDB" id="A0A810KVM4"/>
<gene>
    <name evidence="2" type="ORF">Asera_05070</name>
</gene>
<dbReference type="RefSeq" id="WP_035297035.1">
    <property type="nucleotide sequence ID" value="NZ_AP023354.1"/>
</dbReference>
<sequence length="102" mass="10718">MSLQWWKSGRSGSSGGQCVEVAVSGWWKSSRSGSEGGQCVEVAVSGWRKSSRSGSEGGNCVEVADGGERWHVRDSKDPDGGMLCVAAPSWHAFVAAVKTDTV</sequence>
<dbReference type="InterPro" id="IPR007278">
    <property type="entry name" value="DUF397"/>
</dbReference>
<accession>A0A810KVM4</accession>
<name>A0A810KVM4_9ACTN</name>
<dbReference type="Pfam" id="PF04149">
    <property type="entry name" value="DUF397"/>
    <property type="match status" value="1"/>
</dbReference>
<dbReference type="OrthoDB" id="3298665at2"/>
<dbReference type="KEGG" id="aser:Asera_05070"/>
<evidence type="ECO:0000313" key="3">
    <source>
        <dbReference type="Proteomes" id="UP000680750"/>
    </source>
</evidence>
<feature type="domain" description="DUF397" evidence="1">
    <location>
        <begin position="46"/>
        <end position="98"/>
    </location>
</feature>
<proteinExistence type="predicted"/>
<protein>
    <recommendedName>
        <fullName evidence="1">DUF397 domain-containing protein</fullName>
    </recommendedName>
</protein>
<reference evidence="2" key="1">
    <citation type="submission" date="2020-08" db="EMBL/GenBank/DDBJ databases">
        <title>Whole genome shotgun sequence of Actinocatenispora sera NBRC 101916.</title>
        <authorList>
            <person name="Komaki H."/>
            <person name="Tamura T."/>
        </authorList>
    </citation>
    <scope>NUCLEOTIDE SEQUENCE</scope>
    <source>
        <strain evidence="2">NBRC 101916</strain>
    </source>
</reference>
<evidence type="ECO:0000313" key="2">
    <source>
        <dbReference type="EMBL" id="BCJ26399.1"/>
    </source>
</evidence>
<keyword evidence="3" id="KW-1185">Reference proteome</keyword>
<dbReference type="Proteomes" id="UP000680750">
    <property type="component" value="Chromosome"/>
</dbReference>
<organism evidence="2 3">
    <name type="scientific">Actinocatenispora sera</name>
    <dbReference type="NCBI Taxonomy" id="390989"/>
    <lineage>
        <taxon>Bacteria</taxon>
        <taxon>Bacillati</taxon>
        <taxon>Actinomycetota</taxon>
        <taxon>Actinomycetes</taxon>
        <taxon>Micromonosporales</taxon>
        <taxon>Micromonosporaceae</taxon>
        <taxon>Actinocatenispora</taxon>
    </lineage>
</organism>
<evidence type="ECO:0000259" key="1">
    <source>
        <dbReference type="Pfam" id="PF04149"/>
    </source>
</evidence>